<sequence length="75" mass="7973">MTISPTVSIIGLGAMGLVLATKFVEKGYKTTVWNRSTEKALKFAAEHENAHAATTVAQALEASNLVIICLLDNKA</sequence>
<dbReference type="Proteomes" id="UP000738359">
    <property type="component" value="Unassembled WGS sequence"/>
</dbReference>
<dbReference type="InterPro" id="IPR006115">
    <property type="entry name" value="6PGDH_NADP-bd"/>
</dbReference>
<evidence type="ECO:0000259" key="1">
    <source>
        <dbReference type="Pfam" id="PF03446"/>
    </source>
</evidence>
<dbReference type="InterPro" id="IPR036291">
    <property type="entry name" value="NAD(P)-bd_dom_sf"/>
</dbReference>
<dbReference type="InterPro" id="IPR051265">
    <property type="entry name" value="HIBADH-related_NP60_sf"/>
</dbReference>
<dbReference type="GO" id="GO:0050661">
    <property type="term" value="F:NADP binding"/>
    <property type="evidence" value="ECO:0007669"/>
    <property type="project" value="InterPro"/>
</dbReference>
<accession>A0A9P6JF25</accession>
<dbReference type="OrthoDB" id="435038at2759"/>
<dbReference type="GO" id="GO:0000785">
    <property type="term" value="C:chromatin"/>
    <property type="evidence" value="ECO:0007669"/>
    <property type="project" value="TreeGrafter"/>
</dbReference>
<dbReference type="Gene3D" id="3.40.50.720">
    <property type="entry name" value="NAD(P)-binding Rossmann-like Domain"/>
    <property type="match status" value="1"/>
</dbReference>
<dbReference type="AlphaFoldDB" id="A0A9P6JF25"/>
<dbReference type="SUPFAM" id="SSF51735">
    <property type="entry name" value="NAD(P)-binding Rossmann-fold domains"/>
    <property type="match status" value="1"/>
</dbReference>
<gene>
    <name evidence="2" type="ORF">BGZ70_010196</name>
</gene>
<dbReference type="GO" id="GO:0031491">
    <property type="term" value="F:nucleosome binding"/>
    <property type="evidence" value="ECO:0007669"/>
    <property type="project" value="TreeGrafter"/>
</dbReference>
<protein>
    <recommendedName>
        <fullName evidence="1">6-phosphogluconate dehydrogenase NADP-binding domain-containing protein</fullName>
    </recommendedName>
</protein>
<keyword evidence="3" id="KW-1185">Reference proteome</keyword>
<dbReference type="PANTHER" id="PTHR43580">
    <property type="entry name" value="OXIDOREDUCTASE GLYR1-RELATED"/>
    <property type="match status" value="1"/>
</dbReference>
<name>A0A9P6JF25_MORAP</name>
<dbReference type="PANTHER" id="PTHR43580:SF2">
    <property type="entry name" value="CYTOKINE-LIKE NUCLEAR FACTOR N-PAC"/>
    <property type="match status" value="1"/>
</dbReference>
<reference evidence="2" key="1">
    <citation type="journal article" date="2020" name="Fungal Divers.">
        <title>Resolving the Mortierellaceae phylogeny through synthesis of multi-gene phylogenetics and phylogenomics.</title>
        <authorList>
            <person name="Vandepol N."/>
            <person name="Liber J."/>
            <person name="Desiro A."/>
            <person name="Na H."/>
            <person name="Kennedy M."/>
            <person name="Barry K."/>
            <person name="Grigoriev I.V."/>
            <person name="Miller A.N."/>
            <person name="O'Donnell K."/>
            <person name="Stajich J.E."/>
            <person name="Bonito G."/>
        </authorList>
    </citation>
    <scope>NUCLEOTIDE SEQUENCE</scope>
    <source>
        <strain evidence="2">CK1249</strain>
    </source>
</reference>
<dbReference type="GO" id="GO:0003677">
    <property type="term" value="F:DNA binding"/>
    <property type="evidence" value="ECO:0007669"/>
    <property type="project" value="TreeGrafter"/>
</dbReference>
<dbReference type="GO" id="GO:0140673">
    <property type="term" value="P:transcription elongation-coupled chromatin remodeling"/>
    <property type="evidence" value="ECO:0007669"/>
    <property type="project" value="TreeGrafter"/>
</dbReference>
<evidence type="ECO:0000313" key="3">
    <source>
        <dbReference type="Proteomes" id="UP000738359"/>
    </source>
</evidence>
<feature type="non-terminal residue" evidence="2">
    <location>
        <position position="75"/>
    </location>
</feature>
<feature type="domain" description="6-phosphogluconate dehydrogenase NADP-binding" evidence="1">
    <location>
        <begin position="7"/>
        <end position="74"/>
    </location>
</feature>
<proteinExistence type="predicted"/>
<organism evidence="2 3">
    <name type="scientific">Mortierella alpina</name>
    <name type="common">Oleaginous fungus</name>
    <name type="synonym">Mortierella renispora</name>
    <dbReference type="NCBI Taxonomy" id="64518"/>
    <lineage>
        <taxon>Eukaryota</taxon>
        <taxon>Fungi</taxon>
        <taxon>Fungi incertae sedis</taxon>
        <taxon>Mucoromycota</taxon>
        <taxon>Mortierellomycotina</taxon>
        <taxon>Mortierellomycetes</taxon>
        <taxon>Mortierellales</taxon>
        <taxon>Mortierellaceae</taxon>
        <taxon>Mortierella</taxon>
    </lineage>
</organism>
<dbReference type="EMBL" id="JAAAHY010000009">
    <property type="protein sequence ID" value="KAF9968690.1"/>
    <property type="molecule type" value="Genomic_DNA"/>
</dbReference>
<comment type="caution">
    <text evidence="2">The sequence shown here is derived from an EMBL/GenBank/DDBJ whole genome shotgun (WGS) entry which is preliminary data.</text>
</comment>
<evidence type="ECO:0000313" key="2">
    <source>
        <dbReference type="EMBL" id="KAF9968690.1"/>
    </source>
</evidence>
<dbReference type="Pfam" id="PF03446">
    <property type="entry name" value="NAD_binding_2"/>
    <property type="match status" value="1"/>
</dbReference>